<dbReference type="AlphaFoldDB" id="A8BEB6"/>
<accession>A8BEB6</accession>
<comment type="caution">
    <text evidence="1">The sequence shown here is derived from an EMBL/GenBank/DDBJ whole genome shotgun (WGS) entry which is preliminary data.</text>
</comment>
<evidence type="ECO:0000313" key="2">
    <source>
        <dbReference type="Proteomes" id="UP000001548"/>
    </source>
</evidence>
<dbReference type="VEuPathDB" id="GiardiaDB:GL50803_16485"/>
<dbReference type="PANTHER" id="PTHR12925">
    <property type="entry name" value="HIKESHI FAMILY MEMBER"/>
    <property type="match status" value="1"/>
</dbReference>
<proteinExistence type="predicted"/>
<sequence>MSFGVLLPGKPPITEFEVRGDSQLTLCIPEVTSVTHVTVFAIQPPPLPDGYTYGIYLQQGHNLWVCIGLIHAGCHSISVAIGKYMVDKQINYTGYIHITIATTEDCMRALEDARSKYDIKDRGHQLLDQIGEALANDLVKYLVSYEGIDYNGDQYIPSGVLDKWTETYHQRVSTSSRFWRPLDSSCLCVSHQTSPQPHQ</sequence>
<dbReference type="InterPro" id="IPR031318">
    <property type="entry name" value="OPI10"/>
</dbReference>
<dbReference type="GeneID" id="5700536"/>
<reference evidence="1 2" key="1">
    <citation type="journal article" date="2007" name="Science">
        <title>Genomic minimalism in the early diverging intestinal parasite Giardia lamblia.</title>
        <authorList>
            <person name="Morrison H.G."/>
            <person name="McArthur A.G."/>
            <person name="Gillin F.D."/>
            <person name="Aley S.B."/>
            <person name="Adam R.D."/>
            <person name="Olsen G.J."/>
            <person name="Best A.A."/>
            <person name="Cande W.Z."/>
            <person name="Chen F."/>
            <person name="Cipriano M.J."/>
            <person name="Davids B.J."/>
            <person name="Dawson S.C."/>
            <person name="Elmendorf H.G."/>
            <person name="Hehl A.B."/>
            <person name="Holder M.E."/>
            <person name="Huse S.M."/>
            <person name="Kim U.U."/>
            <person name="Lasek-Nesselquist E."/>
            <person name="Manning G."/>
            <person name="Nigam A."/>
            <person name="Nixon J.E."/>
            <person name="Palm D."/>
            <person name="Passamaneck N.E."/>
            <person name="Prabhu A."/>
            <person name="Reich C.I."/>
            <person name="Reiner D.S."/>
            <person name="Samuelson J."/>
            <person name="Svard S.G."/>
            <person name="Sogin M.L."/>
        </authorList>
    </citation>
    <scope>NUCLEOTIDE SEQUENCE [LARGE SCALE GENOMIC DNA]</scope>
    <source>
        <strain evidence="1 2">WB C6</strain>
    </source>
</reference>
<protein>
    <submittedName>
        <fullName evidence="1">Uncharacterized protein</fullName>
    </submittedName>
</protein>
<dbReference type="Proteomes" id="UP000001548">
    <property type="component" value="Unassembled WGS sequence"/>
</dbReference>
<dbReference type="EMBL" id="AACB03000001">
    <property type="protein sequence ID" value="KAE8305802.1"/>
    <property type="molecule type" value="Genomic_DNA"/>
</dbReference>
<dbReference type="GO" id="GO:0005634">
    <property type="term" value="C:nucleus"/>
    <property type="evidence" value="ECO:0000318"/>
    <property type="project" value="GO_Central"/>
</dbReference>
<dbReference type="KEGG" id="gla:GL50803_0016485"/>
<dbReference type="HOGENOM" id="CLU_1374497_0_0_1"/>
<name>A8BEB6_GIAIC</name>
<dbReference type="GO" id="GO:0005829">
    <property type="term" value="C:cytosol"/>
    <property type="evidence" value="ECO:0000318"/>
    <property type="project" value="GO_Central"/>
</dbReference>
<gene>
    <name evidence="1" type="ORF">GL50803_0016485</name>
</gene>
<dbReference type="OMA" id="GYIHITI"/>
<dbReference type="RefSeq" id="XP_001707634.1">
    <property type="nucleotide sequence ID" value="XM_001707582.1"/>
</dbReference>
<organism evidence="1 2">
    <name type="scientific">Giardia intestinalis (strain ATCC 50803 / WB clone C6)</name>
    <name type="common">Giardia lamblia</name>
    <dbReference type="NCBI Taxonomy" id="184922"/>
    <lineage>
        <taxon>Eukaryota</taxon>
        <taxon>Metamonada</taxon>
        <taxon>Diplomonadida</taxon>
        <taxon>Hexamitidae</taxon>
        <taxon>Giardiinae</taxon>
        <taxon>Giardia</taxon>
    </lineage>
</organism>
<dbReference type="PANTHER" id="PTHR12925:SF0">
    <property type="entry name" value="PROTEIN HIKESHI"/>
    <property type="match status" value="1"/>
</dbReference>
<dbReference type="GO" id="GO:0061608">
    <property type="term" value="F:nuclear import signal receptor activity"/>
    <property type="evidence" value="ECO:0000318"/>
    <property type="project" value="GO_Central"/>
</dbReference>
<dbReference type="GO" id="GO:0006606">
    <property type="term" value="P:protein import into nucleus"/>
    <property type="evidence" value="ECO:0000318"/>
    <property type="project" value="GO_Central"/>
</dbReference>
<evidence type="ECO:0000313" key="1">
    <source>
        <dbReference type="EMBL" id="KAE8305802.1"/>
    </source>
</evidence>
<keyword evidence="2" id="KW-1185">Reference proteome</keyword>